<keyword evidence="3" id="KW-1185">Reference proteome</keyword>
<dbReference type="InterPro" id="IPR029071">
    <property type="entry name" value="Ubiquitin-like_domsf"/>
</dbReference>
<organism evidence="2 3">
    <name type="scientific">Striga asiatica</name>
    <name type="common">Asiatic witchweed</name>
    <name type="synonym">Buchnera asiatica</name>
    <dbReference type="NCBI Taxonomy" id="4170"/>
    <lineage>
        <taxon>Eukaryota</taxon>
        <taxon>Viridiplantae</taxon>
        <taxon>Streptophyta</taxon>
        <taxon>Embryophyta</taxon>
        <taxon>Tracheophyta</taxon>
        <taxon>Spermatophyta</taxon>
        <taxon>Magnoliopsida</taxon>
        <taxon>eudicotyledons</taxon>
        <taxon>Gunneridae</taxon>
        <taxon>Pentapetalae</taxon>
        <taxon>asterids</taxon>
        <taxon>lamiids</taxon>
        <taxon>Lamiales</taxon>
        <taxon>Orobanchaceae</taxon>
        <taxon>Buchnereae</taxon>
        <taxon>Striga</taxon>
    </lineage>
</organism>
<evidence type="ECO:0000259" key="1">
    <source>
        <dbReference type="PROSITE" id="PS50053"/>
    </source>
</evidence>
<reference evidence="3" key="1">
    <citation type="journal article" date="2019" name="Curr. Biol.">
        <title>Genome Sequence of Striga asiatica Provides Insight into the Evolution of Plant Parasitism.</title>
        <authorList>
            <person name="Yoshida S."/>
            <person name="Kim S."/>
            <person name="Wafula E.K."/>
            <person name="Tanskanen J."/>
            <person name="Kim Y.M."/>
            <person name="Honaas L."/>
            <person name="Yang Z."/>
            <person name="Spallek T."/>
            <person name="Conn C.E."/>
            <person name="Ichihashi Y."/>
            <person name="Cheong K."/>
            <person name="Cui S."/>
            <person name="Der J.P."/>
            <person name="Gundlach H."/>
            <person name="Jiao Y."/>
            <person name="Hori C."/>
            <person name="Ishida J.K."/>
            <person name="Kasahara H."/>
            <person name="Kiba T."/>
            <person name="Kim M.S."/>
            <person name="Koo N."/>
            <person name="Laohavisit A."/>
            <person name="Lee Y.H."/>
            <person name="Lumba S."/>
            <person name="McCourt P."/>
            <person name="Mortimer J.C."/>
            <person name="Mutuku J.M."/>
            <person name="Nomura T."/>
            <person name="Sasaki-Sekimoto Y."/>
            <person name="Seto Y."/>
            <person name="Wang Y."/>
            <person name="Wakatake T."/>
            <person name="Sakakibara H."/>
            <person name="Demura T."/>
            <person name="Yamaguchi S."/>
            <person name="Yoneyama K."/>
            <person name="Manabe R.I."/>
            <person name="Nelson D.C."/>
            <person name="Schulman A.H."/>
            <person name="Timko M.P."/>
            <person name="dePamphilis C.W."/>
            <person name="Choi D."/>
            <person name="Shirasu K."/>
        </authorList>
    </citation>
    <scope>NUCLEOTIDE SEQUENCE [LARGE SCALE GENOMIC DNA]</scope>
    <source>
        <strain evidence="3">cv. UVA1</strain>
    </source>
</reference>
<dbReference type="AlphaFoldDB" id="A0A5A7R0X7"/>
<dbReference type="InterPro" id="IPR000626">
    <property type="entry name" value="Ubiquitin-like_dom"/>
</dbReference>
<name>A0A5A7R0X7_STRAF</name>
<protein>
    <submittedName>
        <fullName evidence="2">Small ubiquitin-related modifier protein</fullName>
    </submittedName>
</protein>
<dbReference type="Proteomes" id="UP000325081">
    <property type="component" value="Unassembled WGS sequence"/>
</dbReference>
<dbReference type="Gene3D" id="3.10.20.90">
    <property type="entry name" value="Phosphatidylinositol 3-kinase Catalytic Subunit, Chain A, domain 1"/>
    <property type="match status" value="1"/>
</dbReference>
<evidence type="ECO:0000313" key="2">
    <source>
        <dbReference type="EMBL" id="GER51340.1"/>
    </source>
</evidence>
<evidence type="ECO:0000313" key="3">
    <source>
        <dbReference type="Proteomes" id="UP000325081"/>
    </source>
</evidence>
<dbReference type="OrthoDB" id="897871at2759"/>
<dbReference type="SUPFAM" id="SSF54236">
    <property type="entry name" value="Ubiquitin-like"/>
    <property type="match status" value="1"/>
</dbReference>
<dbReference type="CDD" id="cd01763">
    <property type="entry name" value="Ubl_SUMO_like"/>
    <property type="match status" value="1"/>
</dbReference>
<sequence length="101" mass="11469">MASAKVKKESEGPITVKIQIDRGGQIGQQSRSFTIHMDDPLRRIMLDFCDFFNLIYPLLRFTFEGLRIRESHTARDLGIEDGDVIDVFSEATGGYMLKINS</sequence>
<proteinExistence type="predicted"/>
<dbReference type="PROSITE" id="PS50053">
    <property type="entry name" value="UBIQUITIN_2"/>
    <property type="match status" value="1"/>
</dbReference>
<dbReference type="EMBL" id="BKCP01009626">
    <property type="protein sequence ID" value="GER51340.1"/>
    <property type="molecule type" value="Genomic_DNA"/>
</dbReference>
<comment type="caution">
    <text evidence="2">The sequence shown here is derived from an EMBL/GenBank/DDBJ whole genome shotgun (WGS) entry which is preliminary data.</text>
</comment>
<dbReference type="PANTHER" id="PTHR10562">
    <property type="entry name" value="SMALL UBIQUITIN-RELATED MODIFIER"/>
    <property type="match status" value="1"/>
</dbReference>
<dbReference type="InterPro" id="IPR022617">
    <property type="entry name" value="Rad60/SUMO-like_dom"/>
</dbReference>
<gene>
    <name evidence="2" type="ORF">STAS_28715</name>
</gene>
<feature type="domain" description="Ubiquitin-like" evidence="1">
    <location>
        <begin position="14"/>
        <end position="94"/>
    </location>
</feature>
<dbReference type="Pfam" id="PF11976">
    <property type="entry name" value="Rad60-SLD"/>
    <property type="match status" value="1"/>
</dbReference>
<accession>A0A5A7R0X7</accession>